<evidence type="ECO:0000256" key="6">
    <source>
        <dbReference type="ARBA" id="ARBA00022801"/>
    </source>
</evidence>
<comment type="function">
    <text evidence="1">Is involved in generating a small heat-stable compound (Nod), an acylated oligomer of N-acetylglucosamine, that stimulates mitosis in various plant protoplasts.</text>
</comment>
<evidence type="ECO:0000256" key="7">
    <source>
        <dbReference type="ARBA" id="ARBA00023277"/>
    </source>
</evidence>
<keyword evidence="4" id="KW-0479">Metal-binding</keyword>
<evidence type="ECO:0000256" key="3">
    <source>
        <dbReference type="ARBA" id="ARBA00020071"/>
    </source>
</evidence>
<evidence type="ECO:0000313" key="11">
    <source>
        <dbReference type="Proteomes" id="UP000321717"/>
    </source>
</evidence>
<reference evidence="10 11" key="1">
    <citation type="submission" date="2019-07" db="EMBL/GenBank/DDBJ databases">
        <title>Whole genome shotgun sequence of Rhizobium naphthalenivorans NBRC 107585.</title>
        <authorList>
            <person name="Hosoyama A."/>
            <person name="Uohara A."/>
            <person name="Ohji S."/>
            <person name="Ichikawa N."/>
        </authorList>
    </citation>
    <scope>NUCLEOTIDE SEQUENCE [LARGE SCALE GENOMIC DNA]</scope>
    <source>
        <strain evidence="10 11">NBRC 107585</strain>
    </source>
</reference>
<proteinExistence type="inferred from homology"/>
<dbReference type="PANTHER" id="PTHR46471:SF2">
    <property type="entry name" value="CHITIN DEACETYLASE-RELATED"/>
    <property type="match status" value="1"/>
</dbReference>
<evidence type="ECO:0000256" key="4">
    <source>
        <dbReference type="ARBA" id="ARBA00022723"/>
    </source>
</evidence>
<dbReference type="GO" id="GO:0016810">
    <property type="term" value="F:hydrolase activity, acting on carbon-nitrogen (but not peptide) bonds"/>
    <property type="evidence" value="ECO:0007669"/>
    <property type="project" value="InterPro"/>
</dbReference>
<organism evidence="10 11">
    <name type="scientific">Ciceribacter naphthalenivorans</name>
    <dbReference type="NCBI Taxonomy" id="1118451"/>
    <lineage>
        <taxon>Bacteria</taxon>
        <taxon>Pseudomonadati</taxon>
        <taxon>Pseudomonadota</taxon>
        <taxon>Alphaproteobacteria</taxon>
        <taxon>Hyphomicrobiales</taxon>
        <taxon>Rhizobiaceae</taxon>
        <taxon>Ciceribacter</taxon>
    </lineage>
</organism>
<evidence type="ECO:0000256" key="2">
    <source>
        <dbReference type="ARBA" id="ARBA00010973"/>
    </source>
</evidence>
<dbReference type="PANTHER" id="PTHR46471">
    <property type="entry name" value="CHITIN DEACETYLASE"/>
    <property type="match status" value="1"/>
</dbReference>
<name>A0A512HGH5_9HYPH</name>
<feature type="domain" description="NodB homology" evidence="9">
    <location>
        <begin position="36"/>
        <end position="215"/>
    </location>
</feature>
<evidence type="ECO:0000256" key="5">
    <source>
        <dbReference type="ARBA" id="ARBA00022729"/>
    </source>
</evidence>
<dbReference type="EMBL" id="BJZP01000005">
    <property type="protein sequence ID" value="GEO84555.1"/>
    <property type="molecule type" value="Genomic_DNA"/>
</dbReference>
<keyword evidence="7" id="KW-0119">Carbohydrate metabolism</keyword>
<dbReference type="AlphaFoldDB" id="A0A512HGH5"/>
<accession>A0A512HGH5</accession>
<gene>
    <name evidence="10" type="ORF">RNA01_14870</name>
</gene>
<comment type="caution">
    <text evidence="10">The sequence shown here is derived from an EMBL/GenBank/DDBJ whole genome shotgun (WGS) entry which is preliminary data.</text>
</comment>
<protein>
    <recommendedName>
        <fullName evidence="3">Chitooligosaccharide deacetylase</fullName>
    </recommendedName>
    <alternativeName>
        <fullName evidence="8">Nodulation protein B</fullName>
    </alternativeName>
</protein>
<dbReference type="GO" id="GO:0046872">
    <property type="term" value="F:metal ion binding"/>
    <property type="evidence" value="ECO:0007669"/>
    <property type="project" value="UniProtKB-KW"/>
</dbReference>
<dbReference type="GO" id="GO:0005975">
    <property type="term" value="P:carbohydrate metabolic process"/>
    <property type="evidence" value="ECO:0007669"/>
    <property type="project" value="InterPro"/>
</dbReference>
<dbReference type="PROSITE" id="PS51677">
    <property type="entry name" value="NODB"/>
    <property type="match status" value="1"/>
</dbReference>
<dbReference type="InterPro" id="IPR002509">
    <property type="entry name" value="NODB_dom"/>
</dbReference>
<evidence type="ECO:0000256" key="1">
    <source>
        <dbReference type="ARBA" id="ARBA00003236"/>
    </source>
</evidence>
<keyword evidence="6" id="KW-0378">Hydrolase</keyword>
<evidence type="ECO:0000259" key="9">
    <source>
        <dbReference type="PROSITE" id="PS51677"/>
    </source>
</evidence>
<dbReference type="InterPro" id="IPR011330">
    <property type="entry name" value="Glyco_hydro/deAcase_b/a-brl"/>
</dbReference>
<sequence length="231" mass="25493">MPMEPAAWLRPNRPLGQLGGRTITASSISDIHLAPREVVLTFDDGPMPGKTERILATLDRYGVKATFLMVGQMAKSYPSIARKVAEQGHSIGSHTWGHPNLKGIAYDQAINQITKGELAVRSGAGVQPGFFRFPYLADTPRLRSALAHRGTVVLDVSIDSKDYFTSQPSEIVERTMAALHRRGNGVILMHDIHSRTVNMLPMLLQRLKSEGYKVVTLQYARSRMPMLAAAF</sequence>
<evidence type="ECO:0000256" key="8">
    <source>
        <dbReference type="ARBA" id="ARBA00032976"/>
    </source>
</evidence>
<keyword evidence="11" id="KW-1185">Reference proteome</keyword>
<dbReference type="CDD" id="cd10917">
    <property type="entry name" value="CE4_NodB_like_6s_7s"/>
    <property type="match status" value="1"/>
</dbReference>
<evidence type="ECO:0000313" key="10">
    <source>
        <dbReference type="EMBL" id="GEO84555.1"/>
    </source>
</evidence>
<keyword evidence="5" id="KW-0732">Signal</keyword>
<comment type="similarity">
    <text evidence="2">Belongs to the polysaccharide deacetylase family.</text>
</comment>
<dbReference type="Pfam" id="PF01522">
    <property type="entry name" value="Polysacc_deac_1"/>
    <property type="match status" value="1"/>
</dbReference>
<dbReference type="Proteomes" id="UP000321717">
    <property type="component" value="Unassembled WGS sequence"/>
</dbReference>
<dbReference type="SUPFAM" id="SSF88713">
    <property type="entry name" value="Glycoside hydrolase/deacetylase"/>
    <property type="match status" value="1"/>
</dbReference>
<dbReference type="Gene3D" id="3.20.20.370">
    <property type="entry name" value="Glycoside hydrolase/deacetylase"/>
    <property type="match status" value="1"/>
</dbReference>